<dbReference type="CDD" id="cd03784">
    <property type="entry name" value="GT1_Gtf-like"/>
    <property type="match status" value="1"/>
</dbReference>
<gene>
    <name evidence="3" type="ORF">PXH69_21780</name>
</gene>
<dbReference type="PANTHER" id="PTHR48050:SF13">
    <property type="entry name" value="STEROL 3-BETA-GLUCOSYLTRANSFERASE UGT80A2"/>
    <property type="match status" value="1"/>
</dbReference>
<dbReference type="Proteomes" id="UP001217325">
    <property type="component" value="Unassembled WGS sequence"/>
</dbReference>
<evidence type="ECO:0000259" key="2">
    <source>
        <dbReference type="Pfam" id="PF06722"/>
    </source>
</evidence>
<proteinExistence type="predicted"/>
<dbReference type="PANTHER" id="PTHR48050">
    <property type="entry name" value="STEROL 3-BETA-GLUCOSYLTRANSFERASE"/>
    <property type="match status" value="1"/>
</dbReference>
<dbReference type="InterPro" id="IPR002213">
    <property type="entry name" value="UDP_glucos_trans"/>
</dbReference>
<dbReference type="InterPro" id="IPR010610">
    <property type="entry name" value="EryCIII-like_C"/>
</dbReference>
<dbReference type="GO" id="GO:0005975">
    <property type="term" value="P:carbohydrate metabolic process"/>
    <property type="evidence" value="ECO:0007669"/>
    <property type="project" value="InterPro"/>
</dbReference>
<comment type="caution">
    <text evidence="3">The sequence shown here is derived from an EMBL/GenBank/DDBJ whole genome shotgun (WGS) entry which is preliminary data.</text>
</comment>
<evidence type="ECO:0000313" key="3">
    <source>
        <dbReference type="EMBL" id="MDE8647609.1"/>
    </source>
</evidence>
<dbReference type="SUPFAM" id="SSF53756">
    <property type="entry name" value="UDP-Glycosyltransferase/glycogen phosphorylase"/>
    <property type="match status" value="1"/>
</dbReference>
<dbReference type="Gene3D" id="3.40.50.2000">
    <property type="entry name" value="Glycogen Phosphorylase B"/>
    <property type="match status" value="2"/>
</dbReference>
<protein>
    <submittedName>
        <fullName evidence="3">Glycosyltransferase</fullName>
    </submittedName>
</protein>
<dbReference type="AlphaFoldDB" id="A0AAW6LLJ8"/>
<feature type="domain" description="Erythromycin biosynthesis protein CIII-like C-terminal" evidence="2">
    <location>
        <begin position="303"/>
        <end position="407"/>
    </location>
</feature>
<dbReference type="GO" id="GO:0033072">
    <property type="term" value="P:vancomycin biosynthetic process"/>
    <property type="evidence" value="ECO:0007669"/>
    <property type="project" value="UniProtKB-ARBA"/>
</dbReference>
<dbReference type="FunFam" id="3.40.50.2000:FF:000009">
    <property type="entry name" value="Sterol 3-beta-glucosyltransferase UGT80A2"/>
    <property type="match status" value="1"/>
</dbReference>
<accession>A0AAW6LLJ8</accession>
<dbReference type="GO" id="GO:0016758">
    <property type="term" value="F:hexosyltransferase activity"/>
    <property type="evidence" value="ECO:0007669"/>
    <property type="project" value="InterPro"/>
</dbReference>
<dbReference type="EMBL" id="JARDXE010000014">
    <property type="protein sequence ID" value="MDE8647609.1"/>
    <property type="molecule type" value="Genomic_DNA"/>
</dbReference>
<dbReference type="Pfam" id="PF06722">
    <property type="entry name" value="EryCIII-like_C"/>
    <property type="match status" value="1"/>
</dbReference>
<dbReference type="RefSeq" id="WP_275232174.1">
    <property type="nucleotide sequence ID" value="NZ_JARDXE010000014.1"/>
</dbReference>
<dbReference type="InterPro" id="IPR050426">
    <property type="entry name" value="Glycosyltransferase_28"/>
</dbReference>
<evidence type="ECO:0000259" key="1">
    <source>
        <dbReference type="Pfam" id="PF03033"/>
    </source>
</evidence>
<reference evidence="3" key="1">
    <citation type="submission" date="2023-02" db="EMBL/GenBank/DDBJ databases">
        <title>A novel hydrolase synthesized by Rhodococcus erythropolis HQ is responsible for the detoxification of Zearalenone.</title>
        <authorList>
            <person name="Hu J."/>
            <person name="Xu J."/>
        </authorList>
    </citation>
    <scope>NUCLEOTIDE SEQUENCE</scope>
    <source>
        <strain evidence="3">HQ</strain>
    </source>
</reference>
<feature type="domain" description="Glycosyltransferase family 28 N-terminal" evidence="1">
    <location>
        <begin position="4"/>
        <end position="142"/>
    </location>
</feature>
<sequence>MRLVLLAVGSRGDVQPFVALAVGLRAAGFDAIVATLPLYRDLVESRGVPYRKLVDNAEEIYASQTTLQLGGSGRNPLVALREARALSELMWSELAPDIEEACADADAILYSLLGHGGYAIAELRGIPAIGLHMAPMTVTSEFPNTFAAQAFADLGGPGNRLSHLVGERLIWATVGDQVQRWRKDHLGLPPVGKGGLVRQLRLDRAPMVYGYSPTLLPKPADWGEEHTVTGYWMPAPRSSWQASAALDDFLQGPAPVFAGFGSWQVANGRQLFNDVRAACRNVGARLVITADGWLDGVDRADLDLDDEVFILDAAPHDWLFPQMAAIIHHGGSGAAHFAMRSGRPSIATPSFADQFFWGHRLGELGVGPKAIPRKKITADNLTAALGRALSDSAIQRRAADIGERISAEDGIATAVATITRILEKEPRSALSEN</sequence>
<name>A0AAW6LLJ8_RHOSG</name>
<dbReference type="GO" id="GO:0008194">
    <property type="term" value="F:UDP-glycosyltransferase activity"/>
    <property type="evidence" value="ECO:0007669"/>
    <property type="project" value="InterPro"/>
</dbReference>
<evidence type="ECO:0000313" key="4">
    <source>
        <dbReference type="Proteomes" id="UP001217325"/>
    </source>
</evidence>
<dbReference type="InterPro" id="IPR004276">
    <property type="entry name" value="GlycoTrans_28_N"/>
</dbReference>
<dbReference type="Pfam" id="PF03033">
    <property type="entry name" value="Glyco_transf_28"/>
    <property type="match status" value="1"/>
</dbReference>
<organism evidence="3 4">
    <name type="scientific">Rhodococcus qingshengii</name>
    <dbReference type="NCBI Taxonomy" id="334542"/>
    <lineage>
        <taxon>Bacteria</taxon>
        <taxon>Bacillati</taxon>
        <taxon>Actinomycetota</taxon>
        <taxon>Actinomycetes</taxon>
        <taxon>Mycobacteriales</taxon>
        <taxon>Nocardiaceae</taxon>
        <taxon>Rhodococcus</taxon>
        <taxon>Rhodococcus erythropolis group</taxon>
    </lineage>
</organism>